<organism evidence="1 2">
    <name type="scientific">Rhododendron molle</name>
    <name type="common">Chinese azalea</name>
    <name type="synonym">Azalea mollis</name>
    <dbReference type="NCBI Taxonomy" id="49168"/>
    <lineage>
        <taxon>Eukaryota</taxon>
        <taxon>Viridiplantae</taxon>
        <taxon>Streptophyta</taxon>
        <taxon>Embryophyta</taxon>
        <taxon>Tracheophyta</taxon>
        <taxon>Spermatophyta</taxon>
        <taxon>Magnoliopsida</taxon>
        <taxon>eudicotyledons</taxon>
        <taxon>Gunneridae</taxon>
        <taxon>Pentapetalae</taxon>
        <taxon>asterids</taxon>
        <taxon>Ericales</taxon>
        <taxon>Ericaceae</taxon>
        <taxon>Ericoideae</taxon>
        <taxon>Rhodoreae</taxon>
        <taxon>Rhododendron</taxon>
    </lineage>
</organism>
<dbReference type="Proteomes" id="UP001062846">
    <property type="component" value="Chromosome 10"/>
</dbReference>
<accession>A0ACC0M3U0</accession>
<name>A0ACC0M3U0_RHOML</name>
<evidence type="ECO:0000313" key="1">
    <source>
        <dbReference type="EMBL" id="KAI8535254.1"/>
    </source>
</evidence>
<reference evidence="1" key="1">
    <citation type="submission" date="2022-02" db="EMBL/GenBank/DDBJ databases">
        <title>Plant Genome Project.</title>
        <authorList>
            <person name="Zhang R.-G."/>
        </authorList>
    </citation>
    <scope>NUCLEOTIDE SEQUENCE</scope>
    <source>
        <strain evidence="1">AT1</strain>
    </source>
</reference>
<proteinExistence type="predicted"/>
<evidence type="ECO:0000313" key="2">
    <source>
        <dbReference type="Proteomes" id="UP001062846"/>
    </source>
</evidence>
<protein>
    <submittedName>
        <fullName evidence="1">Uncharacterized protein</fullName>
    </submittedName>
</protein>
<gene>
    <name evidence="1" type="ORF">RHMOL_Rhmol10G0159600</name>
</gene>
<sequence length="73" mass="7975">MLSGTPPHDYTCIALCKSVPVHESMTVPIAWAVKMINTMSVIHDDQPSMDNADLKRGILSNHKVFVNPSLLSA</sequence>
<comment type="caution">
    <text evidence="1">The sequence shown here is derived from an EMBL/GenBank/DDBJ whole genome shotgun (WGS) entry which is preliminary data.</text>
</comment>
<keyword evidence="2" id="KW-1185">Reference proteome</keyword>
<dbReference type="EMBL" id="CM046397">
    <property type="protein sequence ID" value="KAI8535254.1"/>
    <property type="molecule type" value="Genomic_DNA"/>
</dbReference>